<keyword evidence="4" id="KW-1185">Reference proteome</keyword>
<sequence>MFKKISVILLTVLVLAASAFAVRPWNNYVQTAPRNQVEPLYRNLPEGATVSEISISGIVKEIELIPGEGIKVVVEAEGKEYEVHTGPIRLYEGLKEGINIEIIGRKVELGDNTYIVVYKAVIEGKEIVIRENGFPVFTRKGGEVSRGNAYSKMGRKNVRGRNINNSRNNVRTHVHGRRK</sequence>
<comment type="caution">
    <text evidence="3">The sequence shown here is derived from an EMBL/GenBank/DDBJ whole genome shotgun (WGS) entry which is preliminary data.</text>
</comment>
<reference evidence="3 4" key="1">
    <citation type="submission" date="2015-06" db="EMBL/GenBank/DDBJ databases">
        <title>Genome sequencing of Thermotogales isolates from hydrothermal vents.</title>
        <authorList>
            <person name="Haverkamp T.H."/>
            <person name="Kublanov I.V."/>
            <person name="Nesbo C.L."/>
        </authorList>
    </citation>
    <scope>NUCLEOTIDE SEQUENCE [LARGE SCALE GENOMIC DNA]</scope>
    <source>
        <strain evidence="4">ik275mar</strain>
    </source>
</reference>
<proteinExistence type="predicted"/>
<keyword evidence="2" id="KW-0732">Signal</keyword>
<evidence type="ECO:0000256" key="2">
    <source>
        <dbReference type="SAM" id="SignalP"/>
    </source>
</evidence>
<feature type="signal peptide" evidence="2">
    <location>
        <begin position="1"/>
        <end position="21"/>
    </location>
</feature>
<feature type="region of interest" description="Disordered" evidence="1">
    <location>
        <begin position="159"/>
        <end position="179"/>
    </location>
</feature>
<organism evidence="3 4">
    <name type="scientific">Thermosipho affectus</name>
    <dbReference type="NCBI Taxonomy" id="660294"/>
    <lineage>
        <taxon>Bacteria</taxon>
        <taxon>Thermotogati</taxon>
        <taxon>Thermotogota</taxon>
        <taxon>Thermotogae</taxon>
        <taxon>Thermotogales</taxon>
        <taxon>Fervidobacteriaceae</taxon>
        <taxon>Thermosipho</taxon>
    </lineage>
</organism>
<evidence type="ECO:0000313" key="4">
    <source>
        <dbReference type="Proteomes" id="UP000242616"/>
    </source>
</evidence>
<feature type="chain" id="PRO_5046836782" description="DNA-binding protein" evidence="2">
    <location>
        <begin position="22"/>
        <end position="179"/>
    </location>
</feature>
<dbReference type="EMBL" id="LBFC01000014">
    <property type="protein sequence ID" value="ONN27493.1"/>
    <property type="molecule type" value="Genomic_DNA"/>
</dbReference>
<feature type="compositionally biased region" description="Basic residues" evidence="1">
    <location>
        <begin position="170"/>
        <end position="179"/>
    </location>
</feature>
<evidence type="ECO:0000256" key="1">
    <source>
        <dbReference type="SAM" id="MobiDB-lite"/>
    </source>
</evidence>
<dbReference type="Proteomes" id="UP000242616">
    <property type="component" value="Unassembled WGS sequence"/>
</dbReference>
<name>A0ABX3ILI1_9BACT</name>
<gene>
    <name evidence="3" type="ORF">XJ44_03430</name>
</gene>
<evidence type="ECO:0000313" key="3">
    <source>
        <dbReference type="EMBL" id="ONN27493.1"/>
    </source>
</evidence>
<accession>A0ABX3ILI1</accession>
<protein>
    <recommendedName>
        <fullName evidence="5">DNA-binding protein</fullName>
    </recommendedName>
</protein>
<dbReference type="RefSeq" id="WP_075665664.1">
    <property type="nucleotide sequence ID" value="NZ_LBFC01000014.1"/>
</dbReference>
<evidence type="ECO:0008006" key="5">
    <source>
        <dbReference type="Google" id="ProtNLM"/>
    </source>
</evidence>